<accession>A0A0F9WSG0</accession>
<protein>
    <recommendedName>
        <fullName evidence="2">ERCC4 domain-containing protein</fullName>
    </recommendedName>
</protein>
<name>A0A0F9WSG0_9ZZZZ</name>
<reference evidence="1" key="1">
    <citation type="journal article" date="2015" name="Nature">
        <title>Complex archaea that bridge the gap between prokaryotes and eukaryotes.</title>
        <authorList>
            <person name="Spang A."/>
            <person name="Saw J.H."/>
            <person name="Jorgensen S.L."/>
            <person name="Zaremba-Niedzwiedzka K."/>
            <person name="Martijn J."/>
            <person name="Lind A.E."/>
            <person name="van Eijk R."/>
            <person name="Schleper C."/>
            <person name="Guy L."/>
            <person name="Ettema T.J."/>
        </authorList>
    </citation>
    <scope>NUCLEOTIDE SEQUENCE</scope>
</reference>
<organism evidence="1">
    <name type="scientific">marine sediment metagenome</name>
    <dbReference type="NCBI Taxonomy" id="412755"/>
    <lineage>
        <taxon>unclassified sequences</taxon>
        <taxon>metagenomes</taxon>
        <taxon>ecological metagenomes</taxon>
    </lineage>
</organism>
<comment type="caution">
    <text evidence="1">The sequence shown here is derived from an EMBL/GenBank/DDBJ whole genome shotgun (WGS) entry which is preliminary data.</text>
</comment>
<evidence type="ECO:0000313" key="1">
    <source>
        <dbReference type="EMBL" id="KKN81738.1"/>
    </source>
</evidence>
<evidence type="ECO:0008006" key="2">
    <source>
        <dbReference type="Google" id="ProtNLM"/>
    </source>
</evidence>
<dbReference type="AlphaFoldDB" id="A0A0F9WSG0"/>
<dbReference type="EMBL" id="LAZR01000211">
    <property type="protein sequence ID" value="KKN81738.1"/>
    <property type="molecule type" value="Genomic_DNA"/>
</dbReference>
<dbReference type="Gene3D" id="3.40.50.10130">
    <property type="match status" value="1"/>
</dbReference>
<proteinExistence type="predicted"/>
<gene>
    <name evidence="1" type="ORF">LCGC14_0316500</name>
</gene>
<sequence>MTILVDSHEPELIEALIKQVVPTHRLALNPKYADYMWVAVDGHRIQIERKQIGEILSGMGKIETQLRREIESGVEETLLLYEGDCKPVPKMHGSITQAWQKSKKGNIIVPGREYHVSYAGFQAWLSQLDKAGITSVKTMDMETTAYAIVALYNNSLKLEHTTLNRYVKEHIVIKGQSPYVHSLMGLKNAGIGEERAKALIERFGTPWNLFNQDDTEIAATLVSGKMLGLSSARKILTAIGR</sequence>